<evidence type="ECO:0000313" key="3">
    <source>
        <dbReference type="Proteomes" id="UP000709295"/>
    </source>
</evidence>
<gene>
    <name evidence="2" type="ORF">JG688_00012572</name>
</gene>
<comment type="caution">
    <text evidence="2">The sequence shown here is derived from an EMBL/GenBank/DDBJ whole genome shotgun (WGS) entry which is preliminary data.</text>
</comment>
<feature type="chain" id="PRO_5035156803" description="Serine protease" evidence="1">
    <location>
        <begin position="21"/>
        <end position="111"/>
    </location>
</feature>
<accession>A0A8J5J2R6</accession>
<dbReference type="Proteomes" id="UP000709295">
    <property type="component" value="Unassembled WGS sequence"/>
</dbReference>
<organism evidence="2 3">
    <name type="scientific">Phytophthora aleatoria</name>
    <dbReference type="NCBI Taxonomy" id="2496075"/>
    <lineage>
        <taxon>Eukaryota</taxon>
        <taxon>Sar</taxon>
        <taxon>Stramenopiles</taxon>
        <taxon>Oomycota</taxon>
        <taxon>Peronosporomycetes</taxon>
        <taxon>Peronosporales</taxon>
        <taxon>Peronosporaceae</taxon>
        <taxon>Phytophthora</taxon>
    </lineage>
</organism>
<reference evidence="2" key="1">
    <citation type="submission" date="2021-01" db="EMBL/GenBank/DDBJ databases">
        <title>Phytophthora aleatoria, a newly-described species from Pinus radiata is distinct from Phytophthora cactorum isolates based on comparative genomics.</title>
        <authorList>
            <person name="Mcdougal R."/>
            <person name="Panda P."/>
            <person name="Williams N."/>
            <person name="Studholme D.J."/>
        </authorList>
    </citation>
    <scope>NUCLEOTIDE SEQUENCE</scope>
    <source>
        <strain evidence="2">NZFS 4037</strain>
    </source>
</reference>
<keyword evidence="1" id="KW-0732">Signal</keyword>
<feature type="signal peptide" evidence="1">
    <location>
        <begin position="1"/>
        <end position="20"/>
    </location>
</feature>
<evidence type="ECO:0000313" key="2">
    <source>
        <dbReference type="EMBL" id="KAG6953953.1"/>
    </source>
</evidence>
<protein>
    <recommendedName>
        <fullName evidence="4">Serine protease</fullName>
    </recommendedName>
</protein>
<dbReference type="EMBL" id="JAENGY010000984">
    <property type="protein sequence ID" value="KAG6953953.1"/>
    <property type="molecule type" value="Genomic_DNA"/>
</dbReference>
<evidence type="ECO:0008006" key="4">
    <source>
        <dbReference type="Google" id="ProtNLM"/>
    </source>
</evidence>
<keyword evidence="3" id="KW-1185">Reference proteome</keyword>
<sequence length="111" mass="11727">MQLSLVMLMVMSGAIGHTSAASNGTLNHPINGWYPYQEYTFSDAGSSSGDAECAVYTAPLCYAGIWETSEFADPTVDIFVKRIQASAGDTKTAHNVWLLQGGPGYASAASK</sequence>
<proteinExistence type="predicted"/>
<evidence type="ECO:0000256" key="1">
    <source>
        <dbReference type="SAM" id="SignalP"/>
    </source>
</evidence>
<dbReference type="AlphaFoldDB" id="A0A8J5J2R6"/>
<name>A0A8J5J2R6_9STRA</name>